<dbReference type="EMBL" id="JBEDUW010000006">
    <property type="protein sequence ID" value="KAK9921448.1"/>
    <property type="molecule type" value="Genomic_DNA"/>
</dbReference>
<sequence length="428" mass="49399">MRKDDLSEELRKGDHPLSVIRESKSMPSARPTEHDPLESVIENIKARGMPTLLPVECCIYKVPSRFRKGNEEFYKPWVVPIGPYHYGGGSFENMKIYKVKYMESFLKRSGQNMTLCLKVVRSWEAKARKYYAERIHLSSDDFALMMLLDTTFVLELMLRHRFPEYRDAGDRIYQKPRMIEDVYHDLILIENQLPFFVLENMYVQVSKAMSSQGIHLSFAKLTHDFFKHFVKIDEFVEAAAVSTARQNQAKHFLDFIRCYYLPPSSQNQQAENKNDGDNRVDEVGLITQSLPMDQISPSVTTLYEAGVQFETTTTNSGISLLDIEFTNGRLLIPQFTADGWTETLFRNLIAFEKCHDTQDQYISQYMFLMSCMIKSSKDMDLLIDHQIVVSGYSSMSHNMLSSSLFNHIGKGIGLMSTQHIITRVFVKS</sequence>
<dbReference type="PANTHER" id="PTHR31170:SF20">
    <property type="entry name" value="DUF247 DOMAIN PROTEIN"/>
    <property type="match status" value="1"/>
</dbReference>
<evidence type="ECO:0000313" key="2">
    <source>
        <dbReference type="Proteomes" id="UP001457282"/>
    </source>
</evidence>
<reference evidence="1 2" key="1">
    <citation type="journal article" date="2023" name="G3 (Bethesda)">
        <title>A chromosome-length genome assembly and annotation of blackberry (Rubus argutus, cv. 'Hillquist').</title>
        <authorList>
            <person name="Bruna T."/>
            <person name="Aryal R."/>
            <person name="Dudchenko O."/>
            <person name="Sargent D.J."/>
            <person name="Mead D."/>
            <person name="Buti M."/>
            <person name="Cavallini A."/>
            <person name="Hytonen T."/>
            <person name="Andres J."/>
            <person name="Pham M."/>
            <person name="Weisz D."/>
            <person name="Mascagni F."/>
            <person name="Usai G."/>
            <person name="Natali L."/>
            <person name="Bassil N."/>
            <person name="Fernandez G.E."/>
            <person name="Lomsadze A."/>
            <person name="Armour M."/>
            <person name="Olukolu B."/>
            <person name="Poorten T."/>
            <person name="Britton C."/>
            <person name="Davik J."/>
            <person name="Ashrafi H."/>
            <person name="Aiden E.L."/>
            <person name="Borodovsky M."/>
            <person name="Worthington M."/>
        </authorList>
    </citation>
    <scope>NUCLEOTIDE SEQUENCE [LARGE SCALE GENOMIC DNA]</scope>
    <source>
        <strain evidence="1">PI 553951</strain>
    </source>
</reference>
<keyword evidence="2" id="KW-1185">Reference proteome</keyword>
<gene>
    <name evidence="1" type="ORF">M0R45_029957</name>
</gene>
<comment type="caution">
    <text evidence="1">The sequence shown here is derived from an EMBL/GenBank/DDBJ whole genome shotgun (WGS) entry which is preliminary data.</text>
</comment>
<proteinExistence type="predicted"/>
<dbReference type="Proteomes" id="UP001457282">
    <property type="component" value="Unassembled WGS sequence"/>
</dbReference>
<dbReference type="InterPro" id="IPR004158">
    <property type="entry name" value="DUF247_pln"/>
</dbReference>
<accession>A0AAW1WCQ2</accession>
<protein>
    <submittedName>
        <fullName evidence="1">Uncharacterized protein</fullName>
    </submittedName>
</protein>
<organism evidence="1 2">
    <name type="scientific">Rubus argutus</name>
    <name type="common">Southern blackberry</name>
    <dbReference type="NCBI Taxonomy" id="59490"/>
    <lineage>
        <taxon>Eukaryota</taxon>
        <taxon>Viridiplantae</taxon>
        <taxon>Streptophyta</taxon>
        <taxon>Embryophyta</taxon>
        <taxon>Tracheophyta</taxon>
        <taxon>Spermatophyta</taxon>
        <taxon>Magnoliopsida</taxon>
        <taxon>eudicotyledons</taxon>
        <taxon>Gunneridae</taxon>
        <taxon>Pentapetalae</taxon>
        <taxon>rosids</taxon>
        <taxon>fabids</taxon>
        <taxon>Rosales</taxon>
        <taxon>Rosaceae</taxon>
        <taxon>Rosoideae</taxon>
        <taxon>Rosoideae incertae sedis</taxon>
        <taxon>Rubus</taxon>
    </lineage>
</organism>
<dbReference type="Pfam" id="PF03140">
    <property type="entry name" value="DUF247"/>
    <property type="match status" value="1"/>
</dbReference>
<name>A0AAW1WCQ2_RUBAR</name>
<evidence type="ECO:0000313" key="1">
    <source>
        <dbReference type="EMBL" id="KAK9921448.1"/>
    </source>
</evidence>
<dbReference type="PANTHER" id="PTHR31170">
    <property type="entry name" value="BNAC04G53230D PROTEIN"/>
    <property type="match status" value="1"/>
</dbReference>
<dbReference type="AlphaFoldDB" id="A0AAW1WCQ2"/>